<comment type="domain">
    <text evidence="5">Has a modular structure: an endo-beta-1,4-glucanase catalytic module at the N-terminus, a linker rich in serines and threonines, and a C-terminal carbohydrate-binding module (CBM).</text>
</comment>
<dbReference type="Proteomes" id="UP000077069">
    <property type="component" value="Unassembled WGS sequence"/>
</dbReference>
<keyword evidence="4 5" id="KW-1015">Disulfide bond</keyword>
<comment type="function">
    <text evidence="5">Lytic polysaccharide monooxygenase (LMPO) that depolymerizes crystalline and amorphous polysaccharides via the oxidation of scissile alpha- or beta-(1-4)-glycosidic bonds, yielding C1 and/or C4 oxidation products. Catalysis by LPMOs requires the reduction of the active-site copper from Cu(II) to Cu(I) by a reducing agent and H(2)O(2) or O(2) as a cosubstrate.</text>
</comment>
<dbReference type="GO" id="GO:0005576">
    <property type="term" value="C:extracellular region"/>
    <property type="evidence" value="ECO:0007669"/>
    <property type="project" value="UniProtKB-SubCell"/>
</dbReference>
<dbReference type="EMBL" id="KV441556">
    <property type="protein sequence ID" value="OAG02266.1"/>
    <property type="molecule type" value="Genomic_DNA"/>
</dbReference>
<feature type="domain" description="Auxiliary Activity family 9 catalytic" evidence="7">
    <location>
        <begin position="20"/>
        <end position="227"/>
    </location>
</feature>
<dbReference type="CDD" id="cd21175">
    <property type="entry name" value="LPMO_AA9"/>
    <property type="match status" value="1"/>
</dbReference>
<evidence type="ECO:0000256" key="5">
    <source>
        <dbReference type="RuleBase" id="RU368122"/>
    </source>
</evidence>
<keyword evidence="3 5" id="KW-0964">Secreted</keyword>
<evidence type="ECO:0000256" key="3">
    <source>
        <dbReference type="ARBA" id="ARBA00022525"/>
    </source>
</evidence>
<evidence type="ECO:0000256" key="6">
    <source>
        <dbReference type="SAM" id="MobiDB-lite"/>
    </source>
</evidence>
<evidence type="ECO:0000313" key="9">
    <source>
        <dbReference type="Proteomes" id="UP000077069"/>
    </source>
</evidence>
<keyword evidence="5" id="KW-0136">Cellulose degradation</keyword>
<reference evidence="8 9" key="1">
    <citation type="submission" date="2016-05" db="EMBL/GenBank/DDBJ databases">
        <title>Comparative analysis of secretome profiles of manganese(II)-oxidizing ascomycete fungi.</title>
        <authorList>
            <consortium name="DOE Joint Genome Institute"/>
            <person name="Zeiner C.A."/>
            <person name="Purvine S.O."/>
            <person name="Zink E.M."/>
            <person name="Wu S."/>
            <person name="Pasa-Tolic L."/>
            <person name="Chaput D.L."/>
            <person name="Haridas S."/>
            <person name="Grigoriev I.V."/>
            <person name="Santelli C.M."/>
            <person name="Hansel C.M."/>
        </authorList>
    </citation>
    <scope>NUCLEOTIDE SEQUENCE [LARGE SCALE GENOMIC DNA]</scope>
    <source>
        <strain evidence="8 9">AP3s5-JAC2a</strain>
    </source>
</reference>
<gene>
    <name evidence="8" type="ORF">CC84DRAFT_1198464</name>
</gene>
<dbReference type="GO" id="GO:0008810">
    <property type="term" value="F:cellulase activity"/>
    <property type="evidence" value="ECO:0007669"/>
    <property type="project" value="UniProtKB-UniRule"/>
</dbReference>
<dbReference type="PANTHER" id="PTHR33353:SF2">
    <property type="entry name" value="ENDO-BETA-1,4-GLUCANASE D"/>
    <property type="match status" value="1"/>
</dbReference>
<dbReference type="GO" id="GO:0030248">
    <property type="term" value="F:cellulose binding"/>
    <property type="evidence" value="ECO:0007669"/>
    <property type="project" value="UniProtKB-UniRule"/>
</dbReference>
<dbReference type="OrthoDB" id="3496539at2759"/>
<evidence type="ECO:0000259" key="7">
    <source>
        <dbReference type="Pfam" id="PF03443"/>
    </source>
</evidence>
<evidence type="ECO:0000256" key="2">
    <source>
        <dbReference type="ARBA" id="ARBA00004613"/>
    </source>
</evidence>
<accession>A0A177C4C7</accession>
<dbReference type="PANTHER" id="PTHR33353">
    <property type="entry name" value="PUTATIVE (AFU_ORTHOLOGUE AFUA_1G12560)-RELATED"/>
    <property type="match status" value="1"/>
</dbReference>
<feature type="region of interest" description="Disordered" evidence="6">
    <location>
        <begin position="243"/>
        <end position="269"/>
    </location>
</feature>
<comment type="catalytic activity">
    <reaction evidence="5">
        <text>[(1-&gt;4)-beta-D-glucosyl]n+m + reduced acceptor + O2 = 4-dehydro-beta-D-glucosyl-[(1-&gt;4)-beta-D-glucosyl]n-1 + [(1-&gt;4)-beta-D-glucosyl]m + acceptor + H2O.</text>
        <dbReference type="EC" id="1.14.99.56"/>
    </reaction>
</comment>
<evidence type="ECO:0000256" key="1">
    <source>
        <dbReference type="ARBA" id="ARBA00001973"/>
    </source>
</evidence>
<keyword evidence="9" id="KW-1185">Reference proteome</keyword>
<dbReference type="EC" id="1.14.99.56" evidence="5"/>
<protein>
    <recommendedName>
        <fullName evidence="5">AA9 family lytic polysaccharide monooxygenase</fullName>
        <ecNumber evidence="5">1.14.99.56</ecNumber>
    </recommendedName>
    <alternativeName>
        <fullName evidence="5">Endo-beta-1,4-glucanase</fullName>
    </alternativeName>
    <alternativeName>
        <fullName evidence="5">Glycosyl hydrolase 61 family protein</fullName>
    </alternativeName>
</protein>
<sequence length="291" mass="31028">MKVSTSVLAGVAFANSAAAHYFFDKLVIDGKETNSMQYVRENTRPEKYNPTKWKNTRDDMTPDLTDFRCNKGAFESASRTETAEVQAGATLAMKLAVGATMQHPGPQLVYMSKAPSTAQSYEGDGDWFKIMESGVCDPSKDFTKDAWCSWDKDRIEFTIPKDTPDGEYLIRPEHIALHGAHDGQAEFYYGCAQVKVTGGGSGAPSETAKIPGVYKVNDPEVNFSLWGGYKEYTIPGPALWTGGGSSGGSSAGNTTEQNELPSTPSAVATPAASVAPSASAQAGAGRISLLL</sequence>
<dbReference type="STRING" id="1460663.A0A177C4C7"/>
<dbReference type="InterPro" id="IPR049892">
    <property type="entry name" value="AA9"/>
</dbReference>
<dbReference type="GO" id="GO:0030245">
    <property type="term" value="P:cellulose catabolic process"/>
    <property type="evidence" value="ECO:0007669"/>
    <property type="project" value="UniProtKB-UniRule"/>
</dbReference>
<dbReference type="RefSeq" id="XP_018032631.1">
    <property type="nucleotide sequence ID" value="XM_018181567.1"/>
</dbReference>
<name>A0A177C4C7_9PLEO</name>
<evidence type="ECO:0000313" key="8">
    <source>
        <dbReference type="EMBL" id="OAG02266.1"/>
    </source>
</evidence>
<comment type="subcellular location">
    <subcellularLocation>
        <location evidence="2 5">Secreted</location>
    </subcellularLocation>
</comment>
<dbReference type="InParanoid" id="A0A177C4C7"/>
<dbReference type="AlphaFoldDB" id="A0A177C4C7"/>
<keyword evidence="5" id="KW-0119">Carbohydrate metabolism</keyword>
<organism evidence="8 9">
    <name type="scientific">Paraphaeosphaeria sporulosa</name>
    <dbReference type="NCBI Taxonomy" id="1460663"/>
    <lineage>
        <taxon>Eukaryota</taxon>
        <taxon>Fungi</taxon>
        <taxon>Dikarya</taxon>
        <taxon>Ascomycota</taxon>
        <taxon>Pezizomycotina</taxon>
        <taxon>Dothideomycetes</taxon>
        <taxon>Pleosporomycetidae</taxon>
        <taxon>Pleosporales</taxon>
        <taxon>Massarineae</taxon>
        <taxon>Didymosphaeriaceae</taxon>
        <taxon>Paraphaeosphaeria</taxon>
    </lineage>
</organism>
<comment type="cofactor">
    <cofactor evidence="1">
        <name>Cu(2+)</name>
        <dbReference type="ChEBI" id="CHEBI:29036"/>
    </cofactor>
</comment>
<dbReference type="Gene3D" id="2.70.50.70">
    <property type="match status" value="1"/>
</dbReference>
<evidence type="ECO:0000256" key="4">
    <source>
        <dbReference type="ARBA" id="ARBA00023157"/>
    </source>
</evidence>
<dbReference type="GeneID" id="28765053"/>
<proteinExistence type="predicted"/>
<dbReference type="InterPro" id="IPR005103">
    <property type="entry name" value="AA9_LPMO"/>
</dbReference>
<keyword evidence="5" id="KW-0624">Polysaccharide degradation</keyword>
<dbReference type="Pfam" id="PF03443">
    <property type="entry name" value="AA9"/>
    <property type="match status" value="1"/>
</dbReference>